<evidence type="ECO:0000256" key="5">
    <source>
        <dbReference type="ARBA" id="ARBA00023137"/>
    </source>
</evidence>
<dbReference type="InterPro" id="IPR011009">
    <property type="entry name" value="Kinase-like_dom_sf"/>
</dbReference>
<evidence type="ECO:0000313" key="13">
    <source>
        <dbReference type="Proteomes" id="UP000580250"/>
    </source>
</evidence>
<dbReference type="SUPFAM" id="SSF56112">
    <property type="entry name" value="Protein kinase-like (PK-like)"/>
    <property type="match status" value="1"/>
</dbReference>
<dbReference type="SUPFAM" id="SSF55550">
    <property type="entry name" value="SH2 domain"/>
    <property type="match status" value="1"/>
</dbReference>
<dbReference type="Pfam" id="PF00017">
    <property type="entry name" value="SH2"/>
    <property type="match status" value="1"/>
</dbReference>
<comment type="similarity">
    <text evidence="8">Belongs to the protein kinase superfamily. Tyr protein kinase family.</text>
</comment>
<dbReference type="InterPro" id="IPR000719">
    <property type="entry name" value="Prot_kinase_dom"/>
</dbReference>
<dbReference type="InterPro" id="IPR035849">
    <property type="entry name" value="Fes/Fps/Fer_SH2"/>
</dbReference>
<evidence type="ECO:0000259" key="11">
    <source>
        <dbReference type="PROSITE" id="PS50011"/>
    </source>
</evidence>
<evidence type="ECO:0000256" key="7">
    <source>
        <dbReference type="PROSITE-ProRule" id="PRU10141"/>
    </source>
</evidence>
<evidence type="ECO:0000256" key="6">
    <source>
        <dbReference type="PROSITE-ProRule" id="PRU00191"/>
    </source>
</evidence>
<dbReference type="EMBL" id="CAJEWN010000258">
    <property type="protein sequence ID" value="CAD2175617.1"/>
    <property type="molecule type" value="Genomic_DNA"/>
</dbReference>
<keyword evidence="1 8" id="KW-0808">Transferase</keyword>
<evidence type="ECO:0000256" key="1">
    <source>
        <dbReference type="ARBA" id="ARBA00022679"/>
    </source>
</evidence>
<dbReference type="EC" id="2.7.10.2" evidence="8"/>
<evidence type="ECO:0000256" key="8">
    <source>
        <dbReference type="RuleBase" id="RU362096"/>
    </source>
</evidence>
<gene>
    <name evidence="12" type="ORF">MENT_LOCUS27354</name>
</gene>
<dbReference type="PANTHER" id="PTHR24418">
    <property type="entry name" value="TYROSINE-PROTEIN KINASE"/>
    <property type="match status" value="1"/>
</dbReference>
<feature type="region of interest" description="Disordered" evidence="9">
    <location>
        <begin position="1"/>
        <end position="21"/>
    </location>
</feature>
<dbReference type="OrthoDB" id="546826at2759"/>
<evidence type="ECO:0000313" key="12">
    <source>
        <dbReference type="EMBL" id="CAD2175617.1"/>
    </source>
</evidence>
<keyword evidence="6" id="KW-0727">SH2 domain</keyword>
<dbReference type="SMART" id="SM00219">
    <property type="entry name" value="TyrKc"/>
    <property type="match status" value="1"/>
</dbReference>
<dbReference type="CDD" id="cd10361">
    <property type="entry name" value="SH2_Fps_family"/>
    <property type="match status" value="1"/>
</dbReference>
<keyword evidence="2 7" id="KW-0547">Nucleotide-binding</keyword>
<evidence type="ECO:0000259" key="10">
    <source>
        <dbReference type="PROSITE" id="PS50001"/>
    </source>
</evidence>
<evidence type="ECO:0000256" key="4">
    <source>
        <dbReference type="ARBA" id="ARBA00022840"/>
    </source>
</evidence>
<feature type="domain" description="SH2" evidence="10">
    <location>
        <begin position="24"/>
        <end position="116"/>
    </location>
</feature>
<dbReference type="InterPro" id="IPR017441">
    <property type="entry name" value="Protein_kinase_ATP_BS"/>
</dbReference>
<dbReference type="PROSITE" id="PS50001">
    <property type="entry name" value="SH2"/>
    <property type="match status" value="1"/>
</dbReference>
<evidence type="ECO:0000256" key="2">
    <source>
        <dbReference type="ARBA" id="ARBA00022741"/>
    </source>
</evidence>
<name>A0A6V7VL15_MELEN</name>
<dbReference type="GO" id="GO:0005524">
    <property type="term" value="F:ATP binding"/>
    <property type="evidence" value="ECO:0007669"/>
    <property type="project" value="UniProtKB-UniRule"/>
</dbReference>
<organism evidence="12 13">
    <name type="scientific">Meloidogyne enterolobii</name>
    <name type="common">Root-knot nematode worm</name>
    <name type="synonym">Meloidogyne mayaguensis</name>
    <dbReference type="NCBI Taxonomy" id="390850"/>
    <lineage>
        <taxon>Eukaryota</taxon>
        <taxon>Metazoa</taxon>
        <taxon>Ecdysozoa</taxon>
        <taxon>Nematoda</taxon>
        <taxon>Chromadorea</taxon>
        <taxon>Rhabditida</taxon>
        <taxon>Tylenchina</taxon>
        <taxon>Tylenchomorpha</taxon>
        <taxon>Tylenchoidea</taxon>
        <taxon>Meloidogynidae</taxon>
        <taxon>Meloidogyninae</taxon>
        <taxon>Meloidogyne</taxon>
    </lineage>
</organism>
<feature type="domain" description="Protein kinase" evidence="11">
    <location>
        <begin position="128"/>
        <end position="252"/>
    </location>
</feature>
<dbReference type="InterPro" id="IPR020635">
    <property type="entry name" value="Tyr_kinase_cat_dom"/>
</dbReference>
<dbReference type="InterPro" id="IPR000980">
    <property type="entry name" value="SH2"/>
</dbReference>
<keyword evidence="5 8" id="KW-0829">Tyrosine-protein kinase</keyword>
<evidence type="ECO:0000256" key="9">
    <source>
        <dbReference type="SAM" id="MobiDB-lite"/>
    </source>
</evidence>
<reference evidence="12 13" key="1">
    <citation type="submission" date="2020-08" db="EMBL/GenBank/DDBJ databases">
        <authorList>
            <person name="Koutsovoulos G."/>
            <person name="Danchin GJ E."/>
        </authorList>
    </citation>
    <scope>NUCLEOTIDE SEQUENCE [LARGE SCALE GENOMIC DNA]</scope>
</reference>
<evidence type="ECO:0000256" key="3">
    <source>
        <dbReference type="ARBA" id="ARBA00022777"/>
    </source>
</evidence>
<sequence length="252" mass="28697">MSGADSTLGGQPKTRTQRLRGRDFYHGMIQRADVNELLVKNGDYLLRKTNAGESRLALSVKWADQIRHFVVLEQEKDVFFEEQGHHEPEVDALVKWHERKKKPITQQSGAIIKRAIAREEWVLTHESVTLGEQIGAGQFGEVFKAKFKTTQGTKVDVAVKHFGMAKLFLSEARLMRQLRHENVVRMFGVAVYEHPMMIVMELCTGGSLLHQLRARQTSPRRSFVGALRRPKAWTTSTPWGMYIGTLLRVTAC</sequence>
<dbReference type="Pfam" id="PF07714">
    <property type="entry name" value="PK_Tyr_Ser-Thr"/>
    <property type="match status" value="1"/>
</dbReference>
<proteinExistence type="inferred from homology"/>
<dbReference type="PROSITE" id="PS00107">
    <property type="entry name" value="PROTEIN_KINASE_ATP"/>
    <property type="match status" value="1"/>
</dbReference>
<dbReference type="InterPro" id="IPR036860">
    <property type="entry name" value="SH2_dom_sf"/>
</dbReference>
<dbReference type="InterPro" id="IPR001245">
    <property type="entry name" value="Ser-Thr/Tyr_kinase_cat_dom"/>
</dbReference>
<dbReference type="AlphaFoldDB" id="A0A6V7VL15"/>
<dbReference type="Gene3D" id="3.30.505.10">
    <property type="entry name" value="SH2 domain"/>
    <property type="match status" value="1"/>
</dbReference>
<dbReference type="Gene3D" id="3.30.200.20">
    <property type="entry name" value="Phosphorylase Kinase, domain 1"/>
    <property type="match status" value="1"/>
</dbReference>
<accession>A0A6V7VL15</accession>
<comment type="caution">
    <text evidence="12">The sequence shown here is derived from an EMBL/GenBank/DDBJ whole genome shotgun (WGS) entry which is preliminary data.</text>
</comment>
<keyword evidence="3 8" id="KW-0418">Kinase</keyword>
<keyword evidence="4 7" id="KW-0067">ATP-binding</keyword>
<dbReference type="Proteomes" id="UP000580250">
    <property type="component" value="Unassembled WGS sequence"/>
</dbReference>
<dbReference type="InterPro" id="IPR050198">
    <property type="entry name" value="Non-receptor_tyrosine_kinases"/>
</dbReference>
<dbReference type="PROSITE" id="PS50011">
    <property type="entry name" value="PROTEIN_KINASE_DOM"/>
    <property type="match status" value="1"/>
</dbReference>
<dbReference type="GO" id="GO:0004715">
    <property type="term" value="F:non-membrane spanning protein tyrosine kinase activity"/>
    <property type="evidence" value="ECO:0007669"/>
    <property type="project" value="UniProtKB-EC"/>
</dbReference>
<protein>
    <recommendedName>
        <fullName evidence="8">Tyrosine-protein kinase</fullName>
        <ecNumber evidence="8">2.7.10.2</ecNumber>
    </recommendedName>
</protein>
<feature type="binding site" evidence="7">
    <location>
        <position position="160"/>
    </location>
    <ligand>
        <name>ATP</name>
        <dbReference type="ChEBI" id="CHEBI:30616"/>
    </ligand>
</feature>
<dbReference type="SMART" id="SM00252">
    <property type="entry name" value="SH2"/>
    <property type="match status" value="1"/>
</dbReference>
<comment type="catalytic activity">
    <reaction evidence="8">
        <text>L-tyrosyl-[protein] + ATP = O-phospho-L-tyrosyl-[protein] + ADP + H(+)</text>
        <dbReference type="Rhea" id="RHEA:10596"/>
        <dbReference type="Rhea" id="RHEA-COMP:10136"/>
        <dbReference type="Rhea" id="RHEA-COMP:20101"/>
        <dbReference type="ChEBI" id="CHEBI:15378"/>
        <dbReference type="ChEBI" id="CHEBI:30616"/>
        <dbReference type="ChEBI" id="CHEBI:46858"/>
        <dbReference type="ChEBI" id="CHEBI:61978"/>
        <dbReference type="ChEBI" id="CHEBI:456216"/>
        <dbReference type="EC" id="2.7.10.2"/>
    </reaction>
</comment>